<protein>
    <submittedName>
        <fullName evidence="1">Uncharacterized protein</fullName>
    </submittedName>
</protein>
<gene>
    <name evidence="1" type="ORF">OESDEN_21647</name>
</gene>
<organism evidence="1 2">
    <name type="scientific">Oesophagostomum dentatum</name>
    <name type="common">Nodular worm</name>
    <dbReference type="NCBI Taxonomy" id="61180"/>
    <lineage>
        <taxon>Eukaryota</taxon>
        <taxon>Metazoa</taxon>
        <taxon>Ecdysozoa</taxon>
        <taxon>Nematoda</taxon>
        <taxon>Chromadorea</taxon>
        <taxon>Rhabditida</taxon>
        <taxon>Rhabditina</taxon>
        <taxon>Rhabditomorpha</taxon>
        <taxon>Strongyloidea</taxon>
        <taxon>Strongylidae</taxon>
        <taxon>Oesophagostomum</taxon>
    </lineage>
</organism>
<sequence>MSSAGVMITLSTHENKEETRGIVAASSTGAERTVQGTANAILRMIFQKSAGEAVKTERVYLDLSDGLVHCTPGGNKAFENYYGFRCDSLDHREPDRRVMAMLMDDEYFRFALFAVTPKEGEYNYGVGQ</sequence>
<dbReference type="EMBL" id="KN609416">
    <property type="protein sequence ID" value="KHJ78730.1"/>
    <property type="molecule type" value="Genomic_DNA"/>
</dbReference>
<dbReference type="AlphaFoldDB" id="A0A0B1S6A4"/>
<evidence type="ECO:0000313" key="1">
    <source>
        <dbReference type="EMBL" id="KHJ78730.1"/>
    </source>
</evidence>
<proteinExistence type="predicted"/>
<dbReference type="OrthoDB" id="5873277at2759"/>
<accession>A0A0B1S6A4</accession>
<name>A0A0B1S6A4_OESDE</name>
<keyword evidence="2" id="KW-1185">Reference proteome</keyword>
<evidence type="ECO:0000313" key="2">
    <source>
        <dbReference type="Proteomes" id="UP000053660"/>
    </source>
</evidence>
<reference evidence="1 2" key="1">
    <citation type="submission" date="2014-03" db="EMBL/GenBank/DDBJ databases">
        <title>Draft genome of the hookworm Oesophagostomum dentatum.</title>
        <authorList>
            <person name="Mitreva M."/>
        </authorList>
    </citation>
    <scope>NUCLEOTIDE SEQUENCE [LARGE SCALE GENOMIC DNA]</scope>
    <source>
        <strain evidence="1 2">OD-Hann</strain>
    </source>
</reference>
<dbReference type="Proteomes" id="UP000053660">
    <property type="component" value="Unassembled WGS sequence"/>
</dbReference>